<dbReference type="EMBL" id="FXTK01000005">
    <property type="protein sequence ID" value="SMO64074.1"/>
    <property type="molecule type" value="Genomic_DNA"/>
</dbReference>
<accession>A0A521CXD1</accession>
<evidence type="ECO:0000313" key="2">
    <source>
        <dbReference type="EMBL" id="SMO64074.1"/>
    </source>
</evidence>
<feature type="region of interest" description="Disordered" evidence="1">
    <location>
        <begin position="42"/>
        <end position="69"/>
    </location>
</feature>
<sequence length="159" mass="17276">MPERQSEAAVSWDDQLHIGRFAAGGGGPATFLQIYGIETLGVPEKAPEDQDVTHQQSPGRSRETKPGLMPVADYTVEKQLWATDEGDELLDELAALTEAGTEEYVLIEMVVAGLRRTYRGYVNAFTPSGSVGEKRMVNVAFKIFERVTPDPRPLPGGGA</sequence>
<keyword evidence="3" id="KW-1185">Reference proteome</keyword>
<evidence type="ECO:0000256" key="1">
    <source>
        <dbReference type="SAM" id="MobiDB-lite"/>
    </source>
</evidence>
<proteinExistence type="predicted"/>
<reference evidence="2 3" key="1">
    <citation type="submission" date="2017-05" db="EMBL/GenBank/DDBJ databases">
        <authorList>
            <person name="Varghese N."/>
            <person name="Submissions S."/>
        </authorList>
    </citation>
    <scope>NUCLEOTIDE SEQUENCE [LARGE SCALE GENOMIC DNA]</scope>
    <source>
        <strain evidence="2 3">DSM 100094</strain>
    </source>
</reference>
<dbReference type="AlphaFoldDB" id="A0A521CXD1"/>
<dbReference type="OrthoDB" id="4206561at2"/>
<dbReference type="Gene3D" id="4.10.410.40">
    <property type="match status" value="1"/>
</dbReference>
<gene>
    <name evidence="2" type="ORF">SAMN06265221_105245</name>
</gene>
<dbReference type="Proteomes" id="UP000319014">
    <property type="component" value="Unassembled WGS sequence"/>
</dbReference>
<evidence type="ECO:0000313" key="3">
    <source>
        <dbReference type="Proteomes" id="UP000319014"/>
    </source>
</evidence>
<organism evidence="2 3">
    <name type="scientific">Paracoccus laeviglucosivorans</name>
    <dbReference type="NCBI Taxonomy" id="1197861"/>
    <lineage>
        <taxon>Bacteria</taxon>
        <taxon>Pseudomonadati</taxon>
        <taxon>Pseudomonadota</taxon>
        <taxon>Alphaproteobacteria</taxon>
        <taxon>Rhodobacterales</taxon>
        <taxon>Paracoccaceae</taxon>
        <taxon>Paracoccus</taxon>
    </lineage>
</organism>
<dbReference type="RefSeq" id="WP_142662781.1">
    <property type="nucleotide sequence ID" value="NZ_FXTK01000005.1"/>
</dbReference>
<protein>
    <submittedName>
        <fullName evidence="2">Uncharacterized protein</fullName>
    </submittedName>
</protein>
<name>A0A521CXD1_9RHOB</name>